<proteinExistence type="predicted"/>
<evidence type="ECO:0000256" key="1">
    <source>
        <dbReference type="ARBA" id="ARBA00022750"/>
    </source>
</evidence>
<evidence type="ECO:0000313" key="4">
    <source>
        <dbReference type="EMBL" id="RVX13232.1"/>
    </source>
</evidence>
<evidence type="ECO:0000259" key="3">
    <source>
        <dbReference type="PROSITE" id="PS50878"/>
    </source>
</evidence>
<dbReference type="Pfam" id="PF03372">
    <property type="entry name" value="Exo_endo_phos"/>
    <property type="match status" value="1"/>
</dbReference>
<dbReference type="Pfam" id="PF13966">
    <property type="entry name" value="zf-RVT"/>
    <property type="match status" value="1"/>
</dbReference>
<dbReference type="PANTHER" id="PTHR46890">
    <property type="entry name" value="NON-LTR RETROLELEMENT REVERSE TRANSCRIPTASE-LIKE PROTEIN-RELATED"/>
    <property type="match status" value="1"/>
</dbReference>
<feature type="compositionally biased region" description="Polar residues" evidence="2">
    <location>
        <begin position="1545"/>
        <end position="1555"/>
    </location>
</feature>
<dbReference type="Pfam" id="PF13976">
    <property type="entry name" value="gag_pre-integrs"/>
    <property type="match status" value="1"/>
</dbReference>
<sequence>MKGRIEQKGMEGVTRKTSLKSSKSSRELKKLEWTVSYKKAKMGSSVGANDRDKRKIIKSVIKSQRVDVVCLQETKIKEMTTGLVRSLGVGRNIEWRAVNSRGATGVWVFTGVYGPVCSRDSEDFWEELRSVKGLWSDPWCVGGDFNLVRFLEERSRGGGLTASMRRFSEVLEDRELKKLEWTVSYKKAKIGANDRDKRKIIKSVIKSQRVDVVCLQETKIKEMITRLVRSLGVGRNIEWRAVNSRGVAEVWVFTGVYGPVCSRDREDLWEELRSVKGLWSDPWCVGGDFNLVQSRLDRFLVTDNWDNLCNGAVQGILPRPVSDHFLVLLEGGGLKRGPSPFIFENMWLEEGFKDKMKMWWGSLKFTGTSSYILDAKLRALKIILKIWNKEEFGIIETKKGEALMQVEYWDEKEKYAALNMEECEARNGARESYKSWVMRKEIFLRQKSRELWLKEGDNNTRFFHGMANAHSRRNWMSKLKVNGCWHLEENNLKNSVVGAFQMLYSEEEGWCPSIDGLSFIGLDNSEAKGLENPFLEEEVFVALIDLGKDKALGPDGFTMAFWLFGWDVVKDEIMGFFREFHERGRFVKSLNATFLVLVPKKGGAEDLKDFRPISLVGSLYKLLAKVLANRIKKVMGKVISEPQNAFVEGRQILDAVLIANEVVDSRLKSNQGGVMCKLDIEKAYDHVYWKFLLAVLKKMGFGERWIKWIEWCISTVRYSVLINGSPSGFFQSSRGLRQGDPLSPYLFVIVIEVFNCLMRRAISGGFLSGWRVRGRGGEGILISHLLFADDTVVFCEESQDQLTNLSWLLMWFEACSRLRVNLEKSELIPVGRVNDIEDLALELGCKVGGLPSCYLGLPLGAPFKSEVVWDSVEERFRKRKVRLRLENIQRDFLWGGGALEQRPHLVRWNLVCLERKKGGLGVRNLALMNKALLEEGVWCTRAVSGRHGVGLWKAIRKEWLGMNSSLAYCVDGVGDGWTPLFSRTLNDWEIEMVEWFMLKIQAFRVQREDEDKVVWTTSRSGDFSVKSLYSILEPGGSALYPYDSIWRVYVPPKVAFFAWEASWGKILTLEQLQRKGYSLANRCFLCLSKAETVDHLLLHCVKTRALWNLLFSLFGVAWVLSGSVKETLLGWHGAFVGKTRKKAWQMAPLCIFWSVRVFIVLSACSLVSFFEWLGSKALVRSMGEILFLCGSNKRAVIATLSILVHDAEGSDSLKDDIMTKALEGVSIESASDLQTILRVNTYTSIANAYKRLEAMIPVFQSPFIAVEFFVSRSALIPRDQVFSWKMLENSDHMTSKSQLFNTYTPSPSNKKIVVANGSLVIIASFGDIYITPTLILKNVLHVPKLSANLVSIQKLTHDLKCYAIFFPSYCVLQEQGSGRRIGLAKEMSSLYHLESSKKTSNNLLLSLLNSSNKDTIWLYHLRLGHPSFRVLKVMFPHLFQGLDISEFHCETYELAKHTRVSFPISNKRSFHPFHLIHSDIWGPSTIPNVSGARCRDEKWAFTQHNPSLTLSREKAIPKQKQVQESNSDLGNEITVRSDPPLHTQPGETSTDSTNNLDLDLPIAVRKGTRECTNQSLYPLSHYVSLKHLSPAHKNFIVSLNTTIIPNTVSEALTKREWKDAMREKMSALEKNKTWEIVERPKGKNIVDCKWIFTLKYKADRSLERHKARLQLLQYDVKNAFLHGDLDEEIYMNIPPGFEENTGNKVCKLKKALYELKQSLRAWFGRFAKVMKESGYKQSQSDHTLFIKHSATGGVTVLLVYVDDIIVTRNDERGKHEVKQRLATEFEIKELGKLKYFLGIEVAYSTQGIFISQQKYVTDLLAETGKIGCKPVSTPIDPNHKLGKAKEEPMVDKRMY</sequence>
<dbReference type="InterPro" id="IPR005135">
    <property type="entry name" value="Endo/exonuclease/phosphatase"/>
</dbReference>
<dbReference type="Gene3D" id="3.60.10.10">
    <property type="entry name" value="Endonuclease/exonuclease/phosphatase"/>
    <property type="match status" value="2"/>
</dbReference>
<feature type="compositionally biased region" description="Polar residues" evidence="2">
    <location>
        <begin position="1520"/>
        <end position="1529"/>
    </location>
</feature>
<dbReference type="PANTHER" id="PTHR46890:SF50">
    <property type="entry name" value="RNA-DIRECTED DNA POLYMERASE, EUKARYOTA, REVERSE TRANSCRIPTASE ZINC-BINDING DOMAIN PROTEIN-RELATED"/>
    <property type="match status" value="1"/>
</dbReference>
<dbReference type="Pfam" id="PF07727">
    <property type="entry name" value="RVT_2"/>
    <property type="match status" value="1"/>
</dbReference>
<gene>
    <name evidence="4" type="primary">RE1_2021</name>
    <name evidence="4" type="ORF">CK203_017985</name>
</gene>
<dbReference type="CDD" id="cd01650">
    <property type="entry name" value="RT_nLTR_like"/>
    <property type="match status" value="1"/>
</dbReference>
<dbReference type="Pfam" id="PF00078">
    <property type="entry name" value="RVT_1"/>
    <property type="match status" value="1"/>
</dbReference>
<dbReference type="InterPro" id="IPR043502">
    <property type="entry name" value="DNA/RNA_pol_sf"/>
</dbReference>
<dbReference type="SUPFAM" id="SSF56672">
    <property type="entry name" value="DNA/RNA polymerases"/>
    <property type="match status" value="2"/>
</dbReference>
<keyword evidence="1" id="KW-0378">Hydrolase</keyword>
<dbReference type="PROSITE" id="PS50878">
    <property type="entry name" value="RT_POL"/>
    <property type="match status" value="1"/>
</dbReference>
<name>A0A438JW92_VITVI</name>
<dbReference type="InterPro" id="IPR036691">
    <property type="entry name" value="Endo/exonu/phosph_ase_sf"/>
</dbReference>
<dbReference type="GO" id="GO:0004190">
    <property type="term" value="F:aspartic-type endopeptidase activity"/>
    <property type="evidence" value="ECO:0007669"/>
    <property type="project" value="UniProtKB-KW"/>
</dbReference>
<dbReference type="InterPro" id="IPR054722">
    <property type="entry name" value="PolX-like_BBD"/>
</dbReference>
<reference evidence="4 5" key="1">
    <citation type="journal article" date="2018" name="PLoS Genet.">
        <title>Population sequencing reveals clonal diversity and ancestral inbreeding in the grapevine cultivar Chardonnay.</title>
        <authorList>
            <person name="Roach M.J."/>
            <person name="Johnson D.L."/>
            <person name="Bohlmann J."/>
            <person name="van Vuuren H.J."/>
            <person name="Jones S.J."/>
            <person name="Pretorius I.S."/>
            <person name="Schmidt S.A."/>
            <person name="Borneman A.R."/>
        </authorList>
    </citation>
    <scope>NUCLEOTIDE SEQUENCE [LARGE SCALE GENOMIC DNA]</scope>
    <source>
        <strain evidence="5">cv. Chardonnay</strain>
        <tissue evidence="4">Leaf</tissue>
    </source>
</reference>
<dbReference type="InterPro" id="IPR025724">
    <property type="entry name" value="GAG-pre-integrase_dom"/>
</dbReference>
<dbReference type="InterPro" id="IPR013103">
    <property type="entry name" value="RVT_2"/>
</dbReference>
<dbReference type="Proteomes" id="UP000288805">
    <property type="component" value="Unassembled WGS sequence"/>
</dbReference>
<keyword evidence="1" id="KW-0645">Protease</keyword>
<organism evidence="4 5">
    <name type="scientific">Vitis vinifera</name>
    <name type="common">Grape</name>
    <dbReference type="NCBI Taxonomy" id="29760"/>
    <lineage>
        <taxon>Eukaryota</taxon>
        <taxon>Viridiplantae</taxon>
        <taxon>Streptophyta</taxon>
        <taxon>Embryophyta</taxon>
        <taxon>Tracheophyta</taxon>
        <taxon>Spermatophyta</taxon>
        <taxon>Magnoliopsida</taxon>
        <taxon>eudicotyledons</taxon>
        <taxon>Gunneridae</taxon>
        <taxon>Pentapetalae</taxon>
        <taxon>rosids</taxon>
        <taxon>Vitales</taxon>
        <taxon>Vitaceae</taxon>
        <taxon>Viteae</taxon>
        <taxon>Vitis</taxon>
    </lineage>
</organism>
<feature type="region of interest" description="Disordered" evidence="2">
    <location>
        <begin position="1513"/>
        <end position="1555"/>
    </location>
</feature>
<comment type="caution">
    <text evidence="4">The sequence shown here is derived from an EMBL/GenBank/DDBJ whole genome shotgun (WGS) entry which is preliminary data.</text>
</comment>
<dbReference type="EMBL" id="QGNW01000025">
    <property type="protein sequence ID" value="RVX13232.1"/>
    <property type="molecule type" value="Genomic_DNA"/>
</dbReference>
<feature type="region of interest" description="Disordered" evidence="2">
    <location>
        <begin position="1"/>
        <end position="26"/>
    </location>
</feature>
<dbReference type="InterPro" id="IPR000477">
    <property type="entry name" value="RT_dom"/>
</dbReference>
<keyword evidence="1" id="KW-0064">Aspartyl protease</keyword>
<dbReference type="InterPro" id="IPR026960">
    <property type="entry name" value="RVT-Znf"/>
</dbReference>
<dbReference type="InterPro" id="IPR052343">
    <property type="entry name" value="Retrotransposon-Effector_Assoc"/>
</dbReference>
<feature type="domain" description="Reverse transcriptase" evidence="3">
    <location>
        <begin position="579"/>
        <end position="859"/>
    </location>
</feature>
<protein>
    <submittedName>
        <fullName evidence="4">Retrovirus-related Pol polyprotein from transposon RE1</fullName>
    </submittedName>
</protein>
<accession>A0A438JW92</accession>
<evidence type="ECO:0000256" key="2">
    <source>
        <dbReference type="SAM" id="MobiDB-lite"/>
    </source>
</evidence>
<dbReference type="Pfam" id="PF22936">
    <property type="entry name" value="Pol_BBD"/>
    <property type="match status" value="1"/>
</dbReference>
<dbReference type="SUPFAM" id="SSF56219">
    <property type="entry name" value="DNase I-like"/>
    <property type="match status" value="2"/>
</dbReference>
<evidence type="ECO:0000313" key="5">
    <source>
        <dbReference type="Proteomes" id="UP000288805"/>
    </source>
</evidence>